<dbReference type="SMART" id="SM00387">
    <property type="entry name" value="HATPase_c"/>
    <property type="match status" value="1"/>
</dbReference>
<feature type="domain" description="Response regulatory" evidence="13">
    <location>
        <begin position="1056"/>
        <end position="1171"/>
    </location>
</feature>
<dbReference type="GO" id="GO:0043565">
    <property type="term" value="F:sequence-specific DNA binding"/>
    <property type="evidence" value="ECO:0007669"/>
    <property type="project" value="InterPro"/>
</dbReference>
<accession>A0A368UWM1</accession>
<dbReference type="Proteomes" id="UP000252733">
    <property type="component" value="Unassembled WGS sequence"/>
</dbReference>
<dbReference type="CDD" id="cd00075">
    <property type="entry name" value="HATPase"/>
    <property type="match status" value="1"/>
</dbReference>
<reference evidence="14 15" key="1">
    <citation type="submission" date="2018-07" db="EMBL/GenBank/DDBJ databases">
        <title>Freshwater and sediment microbial communities from various areas in North America, analyzing microbe dynamics in response to fracking.</title>
        <authorList>
            <person name="Lamendella R."/>
        </authorList>
    </citation>
    <scope>NUCLEOTIDE SEQUENCE [LARGE SCALE GENOMIC DNA]</scope>
    <source>
        <strain evidence="14 15">160A</strain>
    </source>
</reference>
<dbReference type="SUPFAM" id="SSF50969">
    <property type="entry name" value="YVTN repeat-like/Quinoprotein amine dehydrogenase"/>
    <property type="match status" value="1"/>
</dbReference>
<dbReference type="InterPro" id="IPR009057">
    <property type="entry name" value="Homeodomain-like_sf"/>
</dbReference>
<dbReference type="SUPFAM" id="SSF55874">
    <property type="entry name" value="ATPase domain of HSP90 chaperone/DNA topoisomerase II/histidine kinase"/>
    <property type="match status" value="1"/>
</dbReference>
<keyword evidence="10" id="KW-1133">Transmembrane helix</keyword>
<dbReference type="InterPro" id="IPR018062">
    <property type="entry name" value="HTH_AraC-typ_CS"/>
</dbReference>
<evidence type="ECO:0000256" key="3">
    <source>
        <dbReference type="ARBA" id="ARBA00022553"/>
    </source>
</evidence>
<dbReference type="InterPro" id="IPR011110">
    <property type="entry name" value="Reg_prop"/>
</dbReference>
<dbReference type="SUPFAM" id="SSF47384">
    <property type="entry name" value="Homodimeric domain of signal transducing histidine kinase"/>
    <property type="match status" value="1"/>
</dbReference>
<protein>
    <recommendedName>
        <fullName evidence="2">histidine kinase</fullName>
        <ecNumber evidence="2">2.7.13.3</ecNumber>
    </recommendedName>
</protein>
<evidence type="ECO:0000256" key="1">
    <source>
        <dbReference type="ARBA" id="ARBA00000085"/>
    </source>
</evidence>
<proteinExistence type="predicted"/>
<dbReference type="Gene3D" id="2.60.40.10">
    <property type="entry name" value="Immunoglobulins"/>
    <property type="match status" value="1"/>
</dbReference>
<dbReference type="PROSITE" id="PS50110">
    <property type="entry name" value="RESPONSE_REGULATORY"/>
    <property type="match status" value="1"/>
</dbReference>
<keyword evidence="3 9" id="KW-0597">Phosphoprotein</keyword>
<keyword evidence="7" id="KW-0238">DNA-binding</keyword>
<evidence type="ECO:0000256" key="2">
    <source>
        <dbReference type="ARBA" id="ARBA00012438"/>
    </source>
</evidence>
<evidence type="ECO:0000313" key="14">
    <source>
        <dbReference type="EMBL" id="RCW33297.1"/>
    </source>
</evidence>
<dbReference type="Pfam" id="PF07495">
    <property type="entry name" value="Y_Y_Y"/>
    <property type="match status" value="1"/>
</dbReference>
<dbReference type="PANTHER" id="PTHR43547:SF2">
    <property type="entry name" value="HYBRID SIGNAL TRANSDUCTION HISTIDINE KINASE C"/>
    <property type="match status" value="1"/>
</dbReference>
<dbReference type="SMART" id="SM00388">
    <property type="entry name" value="HisKA"/>
    <property type="match status" value="1"/>
</dbReference>
<comment type="caution">
    <text evidence="14">The sequence shown here is derived from an EMBL/GenBank/DDBJ whole genome shotgun (WGS) entry which is preliminary data.</text>
</comment>
<evidence type="ECO:0000256" key="10">
    <source>
        <dbReference type="SAM" id="Phobius"/>
    </source>
</evidence>
<comment type="catalytic activity">
    <reaction evidence="1">
        <text>ATP + protein L-histidine = ADP + protein N-phospho-L-histidine.</text>
        <dbReference type="EC" id="2.7.13.3"/>
    </reaction>
</comment>
<evidence type="ECO:0000259" key="13">
    <source>
        <dbReference type="PROSITE" id="PS50110"/>
    </source>
</evidence>
<dbReference type="EC" id="2.7.13.3" evidence="2"/>
<dbReference type="InterPro" id="IPR018060">
    <property type="entry name" value="HTH_AraC"/>
</dbReference>
<evidence type="ECO:0000256" key="7">
    <source>
        <dbReference type="ARBA" id="ARBA00023125"/>
    </source>
</evidence>
<dbReference type="InterPro" id="IPR005467">
    <property type="entry name" value="His_kinase_dom"/>
</dbReference>
<dbReference type="Gene3D" id="2.130.10.10">
    <property type="entry name" value="YVTN repeat-like/Quinoprotein amine dehydrogenase"/>
    <property type="match status" value="3"/>
</dbReference>
<dbReference type="InterPro" id="IPR011006">
    <property type="entry name" value="CheY-like_superfamily"/>
</dbReference>
<dbReference type="PRINTS" id="PR00344">
    <property type="entry name" value="BCTRLSENSOR"/>
</dbReference>
<dbReference type="PROSITE" id="PS50109">
    <property type="entry name" value="HIS_KIN"/>
    <property type="match status" value="1"/>
</dbReference>
<dbReference type="PROSITE" id="PS01124">
    <property type="entry name" value="HTH_ARAC_FAMILY_2"/>
    <property type="match status" value="1"/>
</dbReference>
<dbReference type="Gene3D" id="3.30.565.10">
    <property type="entry name" value="Histidine kinase-like ATPase, C-terminal domain"/>
    <property type="match status" value="1"/>
</dbReference>
<dbReference type="SMART" id="SM00342">
    <property type="entry name" value="HTH_ARAC"/>
    <property type="match status" value="1"/>
</dbReference>
<dbReference type="InterPro" id="IPR036097">
    <property type="entry name" value="HisK_dim/P_sf"/>
</dbReference>
<evidence type="ECO:0000256" key="8">
    <source>
        <dbReference type="ARBA" id="ARBA00023163"/>
    </source>
</evidence>
<dbReference type="SMART" id="SM00448">
    <property type="entry name" value="REC"/>
    <property type="match status" value="1"/>
</dbReference>
<keyword evidence="8" id="KW-0804">Transcription</keyword>
<dbReference type="InterPro" id="IPR003594">
    <property type="entry name" value="HATPase_dom"/>
</dbReference>
<dbReference type="PANTHER" id="PTHR43547">
    <property type="entry name" value="TWO-COMPONENT HISTIDINE KINASE"/>
    <property type="match status" value="1"/>
</dbReference>
<dbReference type="GO" id="GO:0003700">
    <property type="term" value="F:DNA-binding transcription factor activity"/>
    <property type="evidence" value="ECO:0007669"/>
    <property type="project" value="InterPro"/>
</dbReference>
<dbReference type="CDD" id="cd00082">
    <property type="entry name" value="HisKA"/>
    <property type="match status" value="1"/>
</dbReference>
<gene>
    <name evidence="14" type="ORF">DFO77_11362</name>
</gene>
<dbReference type="Gene3D" id="1.10.287.130">
    <property type="match status" value="1"/>
</dbReference>
<dbReference type="SUPFAM" id="SSF52172">
    <property type="entry name" value="CheY-like"/>
    <property type="match status" value="1"/>
</dbReference>
<dbReference type="FunFam" id="3.30.565.10:FF:000006">
    <property type="entry name" value="Sensor histidine kinase WalK"/>
    <property type="match status" value="1"/>
</dbReference>
<dbReference type="InterPro" id="IPR036890">
    <property type="entry name" value="HATPase_C_sf"/>
</dbReference>
<keyword evidence="4" id="KW-0808">Transferase</keyword>
<evidence type="ECO:0000259" key="11">
    <source>
        <dbReference type="PROSITE" id="PS01124"/>
    </source>
</evidence>
<dbReference type="EMBL" id="QPIZ01000013">
    <property type="protein sequence ID" value="RCW33297.1"/>
    <property type="molecule type" value="Genomic_DNA"/>
</dbReference>
<dbReference type="PROSITE" id="PS00041">
    <property type="entry name" value="HTH_ARAC_FAMILY_1"/>
    <property type="match status" value="1"/>
</dbReference>
<dbReference type="Gene3D" id="3.40.50.2300">
    <property type="match status" value="1"/>
</dbReference>
<dbReference type="InterPro" id="IPR001789">
    <property type="entry name" value="Sig_transdc_resp-reg_receiver"/>
</dbReference>
<dbReference type="Pfam" id="PF02518">
    <property type="entry name" value="HATPase_c"/>
    <property type="match status" value="1"/>
</dbReference>
<keyword evidence="5 14" id="KW-0418">Kinase</keyword>
<evidence type="ECO:0000256" key="9">
    <source>
        <dbReference type="PROSITE-ProRule" id="PRU00169"/>
    </source>
</evidence>
<dbReference type="SUPFAM" id="SSF63829">
    <property type="entry name" value="Calcium-dependent phosphotriesterase"/>
    <property type="match status" value="1"/>
</dbReference>
<keyword evidence="10" id="KW-0812">Transmembrane</keyword>
<evidence type="ECO:0000256" key="4">
    <source>
        <dbReference type="ARBA" id="ARBA00022679"/>
    </source>
</evidence>
<dbReference type="Pfam" id="PF07494">
    <property type="entry name" value="Reg_prop"/>
    <property type="match status" value="3"/>
</dbReference>
<keyword evidence="10" id="KW-0472">Membrane</keyword>
<dbReference type="Gene3D" id="1.10.10.60">
    <property type="entry name" value="Homeodomain-like"/>
    <property type="match status" value="1"/>
</dbReference>
<dbReference type="CDD" id="cd17574">
    <property type="entry name" value="REC_OmpR"/>
    <property type="match status" value="1"/>
</dbReference>
<name>A0A368UWM1_9BACT</name>
<dbReference type="Pfam" id="PF00512">
    <property type="entry name" value="HisKA"/>
    <property type="match status" value="1"/>
</dbReference>
<dbReference type="InterPro" id="IPR015943">
    <property type="entry name" value="WD40/YVTN_repeat-like_dom_sf"/>
</dbReference>
<dbReference type="InterPro" id="IPR003661">
    <property type="entry name" value="HisK_dim/P_dom"/>
</dbReference>
<evidence type="ECO:0000256" key="5">
    <source>
        <dbReference type="ARBA" id="ARBA00022777"/>
    </source>
</evidence>
<evidence type="ECO:0000313" key="15">
    <source>
        <dbReference type="Proteomes" id="UP000252733"/>
    </source>
</evidence>
<dbReference type="InterPro" id="IPR004358">
    <property type="entry name" value="Sig_transdc_His_kin-like_C"/>
</dbReference>
<feature type="domain" description="Histidine kinase" evidence="12">
    <location>
        <begin position="797"/>
        <end position="1014"/>
    </location>
</feature>
<feature type="domain" description="HTH araC/xylS-type" evidence="11">
    <location>
        <begin position="1204"/>
        <end position="1303"/>
    </location>
</feature>
<dbReference type="InterPro" id="IPR011044">
    <property type="entry name" value="Quino_amine_DH_bsu"/>
</dbReference>
<evidence type="ECO:0000259" key="12">
    <source>
        <dbReference type="PROSITE" id="PS50109"/>
    </source>
</evidence>
<feature type="transmembrane region" description="Helical" evidence="10">
    <location>
        <begin position="758"/>
        <end position="776"/>
    </location>
</feature>
<dbReference type="SUPFAM" id="SSF46689">
    <property type="entry name" value="Homeodomain-like"/>
    <property type="match status" value="1"/>
</dbReference>
<dbReference type="Pfam" id="PF12833">
    <property type="entry name" value="HTH_18"/>
    <property type="match status" value="1"/>
</dbReference>
<dbReference type="Pfam" id="PF00072">
    <property type="entry name" value="Response_reg"/>
    <property type="match status" value="1"/>
</dbReference>
<sequence length="1303" mass="148140">MSKIYFPLFSIVNILLLFICSDLWAGNGNRVFYNIGDIHGVSVLGANSVCEDDNGFIWVSSKSGVFRFTEDDERQYELPYVTANVISVNLLFRNSRLFAYTNNGQFFEYNSVYDRFDFVFDLRVSLGNDRLVVSDVLLCDDSSFYIAATFGLYKYSDKKGVKLITETNEKDHFIERYDDEYFFHGHAGELYLVDSSTGEKDHLFAINSDTRPEISQLYFHSKTGQLWIGTTLGRIYYYDVRFDRLVAVDIDHLPSQPAIAIEANTDSTIMLGYDGHGLWELDRKGTKVLNIHREDVDNPQSLNGNGVYDIFKDDKNRIWVCTFSGGVSFFEQTPQSIRHIKHQINIPNSLVNDFINDVFEDSNGDIWFATNNGLSKWEVKQDRWNNFFYENKPGESRVFLSIAEDDKGRIWAGTWESGVFLFHRDSGREFKRFDNLGNSVFDIRNDEDGNVWIAGIVENIVRYNVDTDEASKFETQPVYVVDEYSDNNMLMGVPYGLISVNKKDGAVDVLMDGYIVHDILLDGEIVWCATSGRGLVKFNLEERFVEDEFTAVDGLSSNFVNSITRVGDCLFLGTEEGLCRFSPKEGKTFSYSSNLPLANIVFNQDAGIMLSSGELVLGTNQGILMFDPEEIEEKNNLTGKIFFQDILIAGRTIRDSSIYDLAVPVDSLREIVLPYHKNTLTVELLPVGASEPHTKLSWKLKGLGETWSKPALNRMFSFANLADGEYELKVRMFNNSLSDVIDERSLIIVIKPAFWRTLWFYLILVVFVVGVLYFIFRYHLNLIQQLHSREKIRFFTNAAHELRTSLTLISGPFEEITRESGFSPRARHFISLANEQVKSLLNAASQLIDFQKIDRGKAQVNLRMANITQLVEHRVMMFESFAQQRNIDLSVVSNDTEFFSGVDAGMIEKVVDNLLSNAIKYSHEDGKVKVEIWHNRRFWFLRVTDNGIGISIKGQKQLFKEFYRSENAINSGVVGSGIGMLMVKNYTEMHGGKVRFASKENEGSVFTIEIPAKKVTKYTPDTEEELDHLHESYMLSDVSAHYGVGTGKSSDSKMMTILIVEDHEKLRNFLELSMSEDYNVLTASDGLEALTLVQEKHPDIVISDIMMPKMDGFQLCKRIKSDFETSHTPVVLLTAFSTKALQLKGLGLGADAYLAKPFDMNLLKGRIRSIVLNRKAVRDKALKIVDFKSETPLFNNELNDKFIKRALEVVKSNITNLKFGKEEFASAMNVSPSLLYKKVKTLTDQSPSDFIRSVRLNYALELLRSGAHNVTEVSEKTGFTSVAYFSYAFKKYYGKSPTDVMGD</sequence>
<keyword evidence="6" id="KW-0805">Transcription regulation</keyword>
<dbReference type="InterPro" id="IPR011123">
    <property type="entry name" value="Y_Y_Y"/>
</dbReference>
<dbReference type="InterPro" id="IPR013783">
    <property type="entry name" value="Ig-like_fold"/>
</dbReference>
<keyword evidence="15" id="KW-1185">Reference proteome</keyword>
<organism evidence="14 15">
    <name type="scientific">Marinilabilia salmonicolor</name>
    <dbReference type="NCBI Taxonomy" id="989"/>
    <lineage>
        <taxon>Bacteria</taxon>
        <taxon>Pseudomonadati</taxon>
        <taxon>Bacteroidota</taxon>
        <taxon>Bacteroidia</taxon>
        <taxon>Marinilabiliales</taxon>
        <taxon>Marinilabiliaceae</taxon>
        <taxon>Marinilabilia</taxon>
    </lineage>
</organism>
<evidence type="ECO:0000256" key="6">
    <source>
        <dbReference type="ARBA" id="ARBA00023015"/>
    </source>
</evidence>
<feature type="modified residue" description="4-aspartylphosphate" evidence="9">
    <location>
        <position position="1104"/>
    </location>
</feature>
<dbReference type="RefSeq" id="WP_114437177.1">
    <property type="nucleotide sequence ID" value="NZ_QPIZ01000013.1"/>
</dbReference>
<dbReference type="GO" id="GO:0000155">
    <property type="term" value="F:phosphorelay sensor kinase activity"/>
    <property type="evidence" value="ECO:0007669"/>
    <property type="project" value="InterPro"/>
</dbReference>